<evidence type="ECO:0000313" key="3">
    <source>
        <dbReference type="EMBL" id="PTB40391.1"/>
    </source>
</evidence>
<reference evidence="3 4" key="1">
    <citation type="submission" date="2016-07" db="EMBL/GenBank/DDBJ databases">
        <title>Multiple horizontal gene transfer events from other fungi enriched the ability of initially mycotrophic Trichoderma (Ascomycota) to feed on dead plant biomass.</title>
        <authorList>
            <consortium name="DOE Joint Genome Institute"/>
            <person name="Aerts A."/>
            <person name="Atanasova L."/>
            <person name="Chenthamara K."/>
            <person name="Zhang J."/>
            <person name="Grujic M."/>
            <person name="Henrissat B."/>
            <person name="Kuo A."/>
            <person name="Salamov A."/>
            <person name="Lipzen A."/>
            <person name="Labutti K."/>
            <person name="Barry K."/>
            <person name="Miao Y."/>
            <person name="Rahimi M.J."/>
            <person name="Shen Q."/>
            <person name="Grigoriev I.V."/>
            <person name="Kubicek C.P."/>
            <person name="Druzhinina I.S."/>
        </authorList>
    </citation>
    <scope>NUCLEOTIDE SEQUENCE [LARGE SCALE GENOMIC DNA]</scope>
    <source>
        <strain evidence="3 4">CBS 433.97</strain>
    </source>
</reference>
<dbReference type="AlphaFoldDB" id="A0A2T3Z6D6"/>
<sequence>MASPNPQTIHWLFVFFHKLNVSEEKSRRLLEDRKSECDQLRQQLQDKVVQKDESEANRKMNDQIIRGKQEVIDALDHTLKSYRDTSAAARCDVDLVTVPPRPHTPWPAELVISQTSSETTLNDSLDSQYFASGVIRQPQKRGSEAEAESPFKKQRLD</sequence>
<name>A0A2T3Z6D6_TRIA4</name>
<dbReference type="EMBL" id="KZ679263">
    <property type="protein sequence ID" value="PTB40391.1"/>
    <property type="molecule type" value="Genomic_DNA"/>
</dbReference>
<feature type="coiled-coil region" evidence="1">
    <location>
        <begin position="27"/>
        <end position="57"/>
    </location>
</feature>
<organism evidence="3 4">
    <name type="scientific">Trichoderma asperellum (strain ATCC 204424 / CBS 433.97 / NBRC 101777)</name>
    <dbReference type="NCBI Taxonomy" id="1042311"/>
    <lineage>
        <taxon>Eukaryota</taxon>
        <taxon>Fungi</taxon>
        <taxon>Dikarya</taxon>
        <taxon>Ascomycota</taxon>
        <taxon>Pezizomycotina</taxon>
        <taxon>Sordariomycetes</taxon>
        <taxon>Hypocreomycetidae</taxon>
        <taxon>Hypocreales</taxon>
        <taxon>Hypocreaceae</taxon>
        <taxon>Trichoderma</taxon>
    </lineage>
</organism>
<evidence type="ECO:0000256" key="1">
    <source>
        <dbReference type="SAM" id="Coils"/>
    </source>
</evidence>
<gene>
    <name evidence="3" type="ORF">M441DRAFT_48234</name>
</gene>
<dbReference type="Proteomes" id="UP000240493">
    <property type="component" value="Unassembled WGS sequence"/>
</dbReference>
<keyword evidence="4" id="KW-1185">Reference proteome</keyword>
<keyword evidence="1" id="KW-0175">Coiled coil</keyword>
<proteinExistence type="predicted"/>
<feature type="region of interest" description="Disordered" evidence="2">
    <location>
        <begin position="132"/>
        <end position="157"/>
    </location>
</feature>
<feature type="compositionally biased region" description="Basic and acidic residues" evidence="2">
    <location>
        <begin position="141"/>
        <end position="157"/>
    </location>
</feature>
<accession>A0A2T3Z6D6</accession>
<evidence type="ECO:0000256" key="2">
    <source>
        <dbReference type="SAM" id="MobiDB-lite"/>
    </source>
</evidence>
<protein>
    <submittedName>
        <fullName evidence="3">Uncharacterized protein</fullName>
    </submittedName>
</protein>
<evidence type="ECO:0000313" key="4">
    <source>
        <dbReference type="Proteomes" id="UP000240493"/>
    </source>
</evidence>